<dbReference type="Proteomes" id="UP001221898">
    <property type="component" value="Unassembled WGS sequence"/>
</dbReference>
<dbReference type="AlphaFoldDB" id="A0AAD7SBP1"/>
<evidence type="ECO:0000256" key="1">
    <source>
        <dbReference type="SAM" id="MobiDB-lite"/>
    </source>
</evidence>
<organism evidence="2 3">
    <name type="scientific">Aldrovandia affinis</name>
    <dbReference type="NCBI Taxonomy" id="143900"/>
    <lineage>
        <taxon>Eukaryota</taxon>
        <taxon>Metazoa</taxon>
        <taxon>Chordata</taxon>
        <taxon>Craniata</taxon>
        <taxon>Vertebrata</taxon>
        <taxon>Euteleostomi</taxon>
        <taxon>Actinopterygii</taxon>
        <taxon>Neopterygii</taxon>
        <taxon>Teleostei</taxon>
        <taxon>Notacanthiformes</taxon>
        <taxon>Halosauridae</taxon>
        <taxon>Aldrovandia</taxon>
    </lineage>
</organism>
<evidence type="ECO:0000313" key="3">
    <source>
        <dbReference type="Proteomes" id="UP001221898"/>
    </source>
</evidence>
<accession>A0AAD7SBP1</accession>
<comment type="caution">
    <text evidence="2">The sequence shown here is derived from an EMBL/GenBank/DDBJ whole genome shotgun (WGS) entry which is preliminary data.</text>
</comment>
<gene>
    <name evidence="2" type="ORF">AAFF_G00407550</name>
</gene>
<dbReference type="EMBL" id="JAINUG010000081">
    <property type="protein sequence ID" value="KAJ8399650.1"/>
    <property type="molecule type" value="Genomic_DNA"/>
</dbReference>
<protein>
    <submittedName>
        <fullName evidence="2">Uncharacterized protein</fullName>
    </submittedName>
</protein>
<sequence>MSHLTRTFTHKNEAGSSEKLKGRVGVKDAPKLAALEQQAGIDGPKHRPPQRVGTRKASTQGEQGGNTARALPCGTRLEPSPRIVNISAGRQRRATSSATGHPRPMCHQRRCLDIVPLEQGSGGGQIDSSSPSSPSKARINSSSSSLPNSLP</sequence>
<reference evidence="2" key="1">
    <citation type="journal article" date="2023" name="Science">
        <title>Genome structures resolve the early diversification of teleost fishes.</title>
        <authorList>
            <person name="Parey E."/>
            <person name="Louis A."/>
            <person name="Montfort J."/>
            <person name="Bouchez O."/>
            <person name="Roques C."/>
            <person name="Iampietro C."/>
            <person name="Lluch J."/>
            <person name="Castinel A."/>
            <person name="Donnadieu C."/>
            <person name="Desvignes T."/>
            <person name="Floi Bucao C."/>
            <person name="Jouanno E."/>
            <person name="Wen M."/>
            <person name="Mejri S."/>
            <person name="Dirks R."/>
            <person name="Jansen H."/>
            <person name="Henkel C."/>
            <person name="Chen W.J."/>
            <person name="Zahm M."/>
            <person name="Cabau C."/>
            <person name="Klopp C."/>
            <person name="Thompson A.W."/>
            <person name="Robinson-Rechavi M."/>
            <person name="Braasch I."/>
            <person name="Lecointre G."/>
            <person name="Bobe J."/>
            <person name="Postlethwait J.H."/>
            <person name="Berthelot C."/>
            <person name="Roest Crollius H."/>
            <person name="Guiguen Y."/>
        </authorList>
    </citation>
    <scope>NUCLEOTIDE SEQUENCE</scope>
    <source>
        <strain evidence="2">NC1722</strain>
    </source>
</reference>
<proteinExistence type="predicted"/>
<evidence type="ECO:0000313" key="2">
    <source>
        <dbReference type="EMBL" id="KAJ8399650.1"/>
    </source>
</evidence>
<keyword evidence="3" id="KW-1185">Reference proteome</keyword>
<feature type="compositionally biased region" description="Basic and acidic residues" evidence="1">
    <location>
        <begin position="10"/>
        <end position="30"/>
    </location>
</feature>
<feature type="compositionally biased region" description="Low complexity" evidence="1">
    <location>
        <begin position="126"/>
        <end position="151"/>
    </location>
</feature>
<feature type="region of interest" description="Disordered" evidence="1">
    <location>
        <begin position="1"/>
        <end position="151"/>
    </location>
</feature>
<name>A0AAD7SBP1_9TELE</name>